<dbReference type="EMBL" id="ADBL01001091">
    <property type="status" value="NOT_ANNOTATED_CDS"/>
    <property type="molecule type" value="Genomic_DNA"/>
</dbReference>
<dbReference type="InterPro" id="IPR046529">
    <property type="entry name" value="DUF6594"/>
</dbReference>
<reference evidence="5" key="2">
    <citation type="submission" date="2010-05" db="EMBL/GenBank/DDBJ databases">
        <title>The genome sequence of Magnaporthe poae strain ATCC 64411.</title>
        <authorList>
            <person name="Ma L.-J."/>
            <person name="Dead R."/>
            <person name="Young S."/>
            <person name="Zeng Q."/>
            <person name="Koehrsen M."/>
            <person name="Alvarado L."/>
            <person name="Berlin A."/>
            <person name="Chapman S.B."/>
            <person name="Chen Z."/>
            <person name="Freedman E."/>
            <person name="Gellesch M."/>
            <person name="Goldberg J."/>
            <person name="Griggs A."/>
            <person name="Gujja S."/>
            <person name="Heilman E.R."/>
            <person name="Heiman D."/>
            <person name="Hepburn T."/>
            <person name="Howarth C."/>
            <person name="Jen D."/>
            <person name="Larson L."/>
            <person name="Mehta T."/>
            <person name="Neiman D."/>
            <person name="Pearson M."/>
            <person name="Roberts A."/>
            <person name="Saif S."/>
            <person name="Shea T."/>
            <person name="Shenoy N."/>
            <person name="Sisk P."/>
            <person name="Stolte C."/>
            <person name="Sykes S."/>
            <person name="Walk T."/>
            <person name="White J."/>
            <person name="Yandava C."/>
            <person name="Haas B."/>
            <person name="Nusbaum C."/>
            <person name="Birren B."/>
        </authorList>
    </citation>
    <scope>NUCLEOTIDE SEQUENCE [LARGE SCALE GENOMIC DNA]</scope>
    <source>
        <strain evidence="5">ATCC 64411 / 73-15</strain>
    </source>
</reference>
<evidence type="ECO:0000313" key="3">
    <source>
        <dbReference type="EMBL" id="KLU85647.1"/>
    </source>
</evidence>
<dbReference type="AlphaFoldDB" id="A0A0C4DXC6"/>
<name>A0A0C4DXC6_MAGP6</name>
<reference evidence="3" key="1">
    <citation type="submission" date="2010-05" db="EMBL/GenBank/DDBJ databases">
        <title>The Genome Sequence of Magnaporthe poae strain ATCC 64411.</title>
        <authorList>
            <consortium name="The Broad Institute Genome Sequencing Platform"/>
            <consortium name="Broad Institute Genome Sequencing Center for Infectious Disease"/>
            <person name="Ma L.-J."/>
            <person name="Dead R."/>
            <person name="Young S."/>
            <person name="Zeng Q."/>
            <person name="Koehrsen M."/>
            <person name="Alvarado L."/>
            <person name="Berlin A."/>
            <person name="Chapman S.B."/>
            <person name="Chen Z."/>
            <person name="Freedman E."/>
            <person name="Gellesch M."/>
            <person name="Goldberg J."/>
            <person name="Griggs A."/>
            <person name="Gujja S."/>
            <person name="Heilman E.R."/>
            <person name="Heiman D."/>
            <person name="Hepburn T."/>
            <person name="Howarth C."/>
            <person name="Jen D."/>
            <person name="Larson L."/>
            <person name="Mehta T."/>
            <person name="Neiman D."/>
            <person name="Pearson M."/>
            <person name="Roberts A."/>
            <person name="Saif S."/>
            <person name="Shea T."/>
            <person name="Shenoy N."/>
            <person name="Sisk P."/>
            <person name="Stolte C."/>
            <person name="Sykes S."/>
            <person name="Walk T."/>
            <person name="White J."/>
            <person name="Yandava C."/>
            <person name="Haas B."/>
            <person name="Nusbaum C."/>
            <person name="Birren B."/>
        </authorList>
    </citation>
    <scope>NUCLEOTIDE SEQUENCE</scope>
    <source>
        <strain evidence="3">ATCC 64411</strain>
    </source>
</reference>
<keyword evidence="1" id="KW-0812">Transmembrane</keyword>
<dbReference type="PANTHER" id="PTHR34502">
    <property type="entry name" value="DUF6594 DOMAIN-CONTAINING PROTEIN-RELATED"/>
    <property type="match status" value="1"/>
</dbReference>
<evidence type="ECO:0000259" key="2">
    <source>
        <dbReference type="Pfam" id="PF20237"/>
    </source>
</evidence>
<dbReference type="Proteomes" id="UP000011715">
    <property type="component" value="Unassembled WGS sequence"/>
</dbReference>
<keyword evidence="5" id="KW-1185">Reference proteome</keyword>
<protein>
    <recommendedName>
        <fullName evidence="2">DUF6594 domain-containing protein</fullName>
    </recommendedName>
</protein>
<proteinExistence type="predicted"/>
<dbReference type="Pfam" id="PF20237">
    <property type="entry name" value="DUF6594"/>
    <property type="match status" value="1"/>
</dbReference>
<sequence>MAAPASNLTKGEPVTEPKKYVGYKAFARFVSSDDDFLALRRFDRTHCRALLALQDEIHILEERLDALDHSLSTREPVRSNNGTFRNDPCLERKEILAELVSKLGIYGNIHEQIWKRLAISALLIQNQFEPIDTAETQFLNAPDLISLRSRKKAFFRRLLEEHVLARLAQVASFASARISGMRGSQGKHVPDGVTSRPDIPDGGTSWPDVPDGVTPWQGVPGGATSWQDVPDGVISGPDKHIDIAANIFVFFAGVGMLITPLWILPRMGNQLDKKLGTITAFLLLFLIFMKCGTVASPFEVLAATAGYAAVLVVFLQASA</sequence>
<gene>
    <name evidence="3" type="ORF">MAPG_04669</name>
</gene>
<dbReference type="STRING" id="644358.A0A0C4DXC6"/>
<organism evidence="4 5">
    <name type="scientific">Magnaporthiopsis poae (strain ATCC 64411 / 73-15)</name>
    <name type="common">Kentucky bluegrass fungus</name>
    <name type="synonym">Magnaporthe poae</name>
    <dbReference type="NCBI Taxonomy" id="644358"/>
    <lineage>
        <taxon>Eukaryota</taxon>
        <taxon>Fungi</taxon>
        <taxon>Dikarya</taxon>
        <taxon>Ascomycota</taxon>
        <taxon>Pezizomycotina</taxon>
        <taxon>Sordariomycetes</taxon>
        <taxon>Sordariomycetidae</taxon>
        <taxon>Magnaporthales</taxon>
        <taxon>Magnaporthaceae</taxon>
        <taxon>Magnaporthiopsis</taxon>
    </lineage>
</organism>
<feature type="domain" description="DUF6594" evidence="2">
    <location>
        <begin position="23"/>
        <end position="312"/>
    </location>
</feature>
<dbReference type="EMBL" id="GL876968">
    <property type="protein sequence ID" value="KLU85647.1"/>
    <property type="molecule type" value="Genomic_DNA"/>
</dbReference>
<dbReference type="eggNOG" id="ENOG502SPW2">
    <property type="taxonomic scope" value="Eukaryota"/>
</dbReference>
<evidence type="ECO:0000313" key="4">
    <source>
        <dbReference type="EnsemblFungi" id="MAPG_04669T0"/>
    </source>
</evidence>
<evidence type="ECO:0000313" key="5">
    <source>
        <dbReference type="Proteomes" id="UP000011715"/>
    </source>
</evidence>
<dbReference type="PANTHER" id="PTHR34502:SF4">
    <property type="entry name" value="DUF6594 DOMAIN-CONTAINING PROTEIN"/>
    <property type="match status" value="1"/>
</dbReference>
<accession>A0A0C4DXC6</accession>
<evidence type="ECO:0000256" key="1">
    <source>
        <dbReference type="SAM" id="Phobius"/>
    </source>
</evidence>
<reference evidence="3" key="3">
    <citation type="submission" date="2011-03" db="EMBL/GenBank/DDBJ databases">
        <title>Annotation of Magnaporthe poae ATCC 64411.</title>
        <authorList>
            <person name="Ma L.-J."/>
            <person name="Dead R."/>
            <person name="Young S.K."/>
            <person name="Zeng Q."/>
            <person name="Gargeya S."/>
            <person name="Fitzgerald M."/>
            <person name="Haas B."/>
            <person name="Abouelleil A."/>
            <person name="Alvarado L."/>
            <person name="Arachchi H.M."/>
            <person name="Berlin A."/>
            <person name="Brown A."/>
            <person name="Chapman S.B."/>
            <person name="Chen Z."/>
            <person name="Dunbar C."/>
            <person name="Freedman E."/>
            <person name="Gearin G."/>
            <person name="Gellesch M."/>
            <person name="Goldberg J."/>
            <person name="Griggs A."/>
            <person name="Gujja S."/>
            <person name="Heiman D."/>
            <person name="Howarth C."/>
            <person name="Larson L."/>
            <person name="Lui A."/>
            <person name="MacDonald P.J.P."/>
            <person name="Mehta T."/>
            <person name="Montmayeur A."/>
            <person name="Murphy C."/>
            <person name="Neiman D."/>
            <person name="Pearson M."/>
            <person name="Priest M."/>
            <person name="Roberts A."/>
            <person name="Saif S."/>
            <person name="Shea T."/>
            <person name="Shenoy N."/>
            <person name="Sisk P."/>
            <person name="Stolte C."/>
            <person name="Sykes S."/>
            <person name="Yandava C."/>
            <person name="Wortman J."/>
            <person name="Nusbaum C."/>
            <person name="Birren B."/>
        </authorList>
    </citation>
    <scope>NUCLEOTIDE SEQUENCE</scope>
    <source>
        <strain evidence="3">ATCC 64411</strain>
    </source>
</reference>
<dbReference type="OMA" id="MVFLQIG"/>
<reference evidence="4" key="4">
    <citation type="journal article" date="2015" name="G3 (Bethesda)">
        <title>Genome sequences of three phytopathogenic species of the Magnaporthaceae family of fungi.</title>
        <authorList>
            <person name="Okagaki L.H."/>
            <person name="Nunes C.C."/>
            <person name="Sailsbery J."/>
            <person name="Clay B."/>
            <person name="Brown D."/>
            <person name="John T."/>
            <person name="Oh Y."/>
            <person name="Young N."/>
            <person name="Fitzgerald M."/>
            <person name="Haas B.J."/>
            <person name="Zeng Q."/>
            <person name="Young S."/>
            <person name="Adiconis X."/>
            <person name="Fan L."/>
            <person name="Levin J.Z."/>
            <person name="Mitchell T.K."/>
            <person name="Okubara P.A."/>
            <person name="Farman M.L."/>
            <person name="Kohn L.M."/>
            <person name="Birren B."/>
            <person name="Ma L.-J."/>
            <person name="Dean R.A."/>
        </authorList>
    </citation>
    <scope>NUCLEOTIDE SEQUENCE</scope>
    <source>
        <strain evidence="4">ATCC 64411 / 73-15</strain>
    </source>
</reference>
<reference evidence="4" key="5">
    <citation type="submission" date="2015-06" db="UniProtKB">
        <authorList>
            <consortium name="EnsemblFungi"/>
        </authorList>
    </citation>
    <scope>IDENTIFICATION</scope>
    <source>
        <strain evidence="4">ATCC 64411</strain>
    </source>
</reference>
<feature type="transmembrane region" description="Helical" evidence="1">
    <location>
        <begin position="243"/>
        <end position="263"/>
    </location>
</feature>
<dbReference type="VEuPathDB" id="FungiDB:MAPG_04669"/>
<feature type="transmembrane region" description="Helical" evidence="1">
    <location>
        <begin position="275"/>
        <end position="295"/>
    </location>
</feature>
<dbReference type="EnsemblFungi" id="MAPG_04669T0">
    <property type="protein sequence ID" value="MAPG_04669T0"/>
    <property type="gene ID" value="MAPG_04669"/>
</dbReference>
<keyword evidence="1" id="KW-1133">Transmembrane helix</keyword>
<keyword evidence="1" id="KW-0472">Membrane</keyword>
<dbReference type="OrthoDB" id="3533814at2759"/>